<dbReference type="PANTHER" id="PTHR12919">
    <property type="entry name" value="30S RIBOSOMAL PROTEIN S16"/>
    <property type="match status" value="1"/>
</dbReference>
<dbReference type="InterPro" id="IPR023803">
    <property type="entry name" value="Ribosomal_bS16_dom_sf"/>
</dbReference>
<comment type="similarity">
    <text evidence="3">Belongs to the bacterial ribosomal protein bS16 family.</text>
</comment>
<organism evidence="4 5">
    <name type="scientific">Frigoriglobus tundricola</name>
    <dbReference type="NCBI Taxonomy" id="2774151"/>
    <lineage>
        <taxon>Bacteria</taxon>
        <taxon>Pseudomonadati</taxon>
        <taxon>Planctomycetota</taxon>
        <taxon>Planctomycetia</taxon>
        <taxon>Gemmatales</taxon>
        <taxon>Gemmataceae</taxon>
        <taxon>Frigoriglobus</taxon>
    </lineage>
</organism>
<evidence type="ECO:0000313" key="5">
    <source>
        <dbReference type="Proteomes" id="UP000503447"/>
    </source>
</evidence>
<dbReference type="AlphaFoldDB" id="A0A6M5YI83"/>
<dbReference type="PANTHER" id="PTHR12919:SF20">
    <property type="entry name" value="SMALL RIBOSOMAL SUBUNIT PROTEIN BS16M"/>
    <property type="match status" value="1"/>
</dbReference>
<protein>
    <recommendedName>
        <fullName evidence="3">Small ribosomal subunit protein bS16</fullName>
    </recommendedName>
</protein>
<dbReference type="InterPro" id="IPR000307">
    <property type="entry name" value="Ribosomal_bS16"/>
</dbReference>
<sequence length="113" mass="12704">MAVRIRMKQMGRTHRHYYRIVAIDHRQPRDGKVIEELGTYDPHVTEKSERVTLLPSRIKYWQSVGAKASEHCEAIFKNFMKKWEEIEAANAAKAAEEAAAKAAEAAAPAAPTA</sequence>
<dbReference type="Proteomes" id="UP000503447">
    <property type="component" value="Chromosome"/>
</dbReference>
<name>A0A6M5YI83_9BACT</name>
<proteinExistence type="inferred from homology"/>
<dbReference type="RefSeq" id="WP_227254693.1">
    <property type="nucleotide sequence ID" value="NZ_CP053452.2"/>
</dbReference>
<dbReference type="GO" id="GO:0005737">
    <property type="term" value="C:cytoplasm"/>
    <property type="evidence" value="ECO:0007669"/>
    <property type="project" value="UniProtKB-ARBA"/>
</dbReference>
<dbReference type="NCBIfam" id="TIGR00002">
    <property type="entry name" value="S16"/>
    <property type="match status" value="1"/>
</dbReference>
<dbReference type="KEGG" id="ftj:FTUN_0169"/>
<dbReference type="GO" id="GO:0003735">
    <property type="term" value="F:structural constituent of ribosome"/>
    <property type="evidence" value="ECO:0007669"/>
    <property type="project" value="InterPro"/>
</dbReference>
<evidence type="ECO:0000313" key="4">
    <source>
        <dbReference type="EMBL" id="QJW92672.1"/>
    </source>
</evidence>
<dbReference type="GO" id="GO:0015935">
    <property type="term" value="C:small ribosomal subunit"/>
    <property type="evidence" value="ECO:0007669"/>
    <property type="project" value="TreeGrafter"/>
</dbReference>
<dbReference type="Gene3D" id="3.30.1320.10">
    <property type="match status" value="1"/>
</dbReference>
<dbReference type="Pfam" id="PF00886">
    <property type="entry name" value="Ribosomal_S16"/>
    <property type="match status" value="1"/>
</dbReference>
<evidence type="ECO:0000256" key="3">
    <source>
        <dbReference type="HAMAP-Rule" id="MF_00385"/>
    </source>
</evidence>
<accession>A0A6M5YI83</accession>
<dbReference type="EMBL" id="CP053452">
    <property type="protein sequence ID" value="QJW92672.1"/>
    <property type="molecule type" value="Genomic_DNA"/>
</dbReference>
<dbReference type="HAMAP" id="MF_00385">
    <property type="entry name" value="Ribosomal_bS16"/>
    <property type="match status" value="1"/>
</dbReference>
<keyword evidence="5" id="KW-1185">Reference proteome</keyword>
<dbReference type="SUPFAM" id="SSF54565">
    <property type="entry name" value="Ribosomal protein S16"/>
    <property type="match status" value="1"/>
</dbReference>
<evidence type="ECO:0000256" key="1">
    <source>
        <dbReference type="ARBA" id="ARBA00022980"/>
    </source>
</evidence>
<dbReference type="GO" id="GO:0006412">
    <property type="term" value="P:translation"/>
    <property type="evidence" value="ECO:0007669"/>
    <property type="project" value="UniProtKB-UniRule"/>
</dbReference>
<gene>
    <name evidence="3" type="primary">rpsP</name>
    <name evidence="4" type="ORF">FTUN_0169</name>
</gene>
<keyword evidence="1 3" id="KW-0689">Ribosomal protein</keyword>
<keyword evidence="2 3" id="KW-0687">Ribonucleoprotein</keyword>
<reference evidence="5" key="1">
    <citation type="submission" date="2020-05" db="EMBL/GenBank/DDBJ databases">
        <title>Frigoriglobus tundricola gen. nov., sp. nov., a psychrotolerant cellulolytic planctomycete of the family Gemmataceae with two divergent copies of 16S rRNA gene.</title>
        <authorList>
            <person name="Kulichevskaya I.S."/>
            <person name="Ivanova A.A."/>
            <person name="Naumoff D.G."/>
            <person name="Beletsky A.V."/>
            <person name="Rijpstra W.I.C."/>
            <person name="Sinninghe Damste J.S."/>
            <person name="Mardanov A.V."/>
            <person name="Ravin N.V."/>
            <person name="Dedysh S.N."/>
        </authorList>
    </citation>
    <scope>NUCLEOTIDE SEQUENCE [LARGE SCALE GENOMIC DNA]</scope>
    <source>
        <strain evidence="5">PL17</strain>
    </source>
</reference>
<evidence type="ECO:0000256" key="2">
    <source>
        <dbReference type="ARBA" id="ARBA00023274"/>
    </source>
</evidence>